<sequence>MSMLMRSQKRRPSSSSSKVPQAVHSTWVTGQVQQPGPWPWAAGRTAHWAPGWQGGSCREEMLAVIKSESCPSSGESRTAMASPHPCSSSQAGLGTFPLCPWQRQLASQPGQEIILPSGSALWWRMDSSRLLRTALGVQGMKVPLRALHLEDGGWDVTAPGRLHCLGSAIRKVLCCAIFQLDLPLPSPAHSKPTPANHPNPADL</sequence>
<evidence type="ECO:0000256" key="1">
    <source>
        <dbReference type="SAM" id="MobiDB-lite"/>
    </source>
</evidence>
<proteinExistence type="predicted"/>
<comment type="caution">
    <text evidence="2">The sequence shown here is derived from an EMBL/GenBank/DDBJ whole genome shotgun (WGS) entry which is preliminary data.</text>
</comment>
<dbReference type="EMBL" id="JAULJE010000006">
    <property type="protein sequence ID" value="KAK1342228.1"/>
    <property type="molecule type" value="Genomic_DNA"/>
</dbReference>
<keyword evidence="3" id="KW-1185">Reference proteome</keyword>
<name>A0AA40I391_CNENI</name>
<feature type="compositionally biased region" description="Low complexity" evidence="1">
    <location>
        <begin position="13"/>
        <end position="25"/>
    </location>
</feature>
<evidence type="ECO:0000313" key="2">
    <source>
        <dbReference type="EMBL" id="KAK1342228.1"/>
    </source>
</evidence>
<feature type="region of interest" description="Disordered" evidence="1">
    <location>
        <begin position="1"/>
        <end position="26"/>
    </location>
</feature>
<dbReference type="Proteomes" id="UP001177744">
    <property type="component" value="Unassembled WGS sequence"/>
</dbReference>
<organism evidence="2 3">
    <name type="scientific">Cnephaeus nilssonii</name>
    <name type="common">Northern bat</name>
    <name type="synonym">Eptesicus nilssonii</name>
    <dbReference type="NCBI Taxonomy" id="3371016"/>
    <lineage>
        <taxon>Eukaryota</taxon>
        <taxon>Metazoa</taxon>
        <taxon>Chordata</taxon>
        <taxon>Craniata</taxon>
        <taxon>Vertebrata</taxon>
        <taxon>Euteleostomi</taxon>
        <taxon>Mammalia</taxon>
        <taxon>Eutheria</taxon>
        <taxon>Laurasiatheria</taxon>
        <taxon>Chiroptera</taxon>
        <taxon>Yangochiroptera</taxon>
        <taxon>Vespertilionidae</taxon>
        <taxon>Cnephaeus</taxon>
    </lineage>
</organism>
<evidence type="ECO:0000313" key="3">
    <source>
        <dbReference type="Proteomes" id="UP001177744"/>
    </source>
</evidence>
<dbReference type="AlphaFoldDB" id="A0AA40I391"/>
<accession>A0AA40I391</accession>
<reference evidence="2" key="1">
    <citation type="submission" date="2023-06" db="EMBL/GenBank/DDBJ databases">
        <title>Reference genome for the Northern bat (Eptesicus nilssonii), a most northern bat species.</title>
        <authorList>
            <person name="Laine V.N."/>
            <person name="Pulliainen A.T."/>
            <person name="Lilley T.M."/>
        </authorList>
    </citation>
    <scope>NUCLEOTIDE SEQUENCE</scope>
    <source>
        <strain evidence="2">BLF_Eptnil</strain>
        <tissue evidence="2">Kidney</tissue>
    </source>
</reference>
<protein>
    <submittedName>
        <fullName evidence="2">Uncharacterized protein</fullName>
    </submittedName>
</protein>
<gene>
    <name evidence="2" type="ORF">QTO34_016987</name>
</gene>